<comment type="caution">
    <text evidence="2">The sequence shown here is derived from an EMBL/GenBank/DDBJ whole genome shotgun (WGS) entry which is preliminary data.</text>
</comment>
<dbReference type="STRING" id="1548018.LS64_01985"/>
<dbReference type="EMBL" id="JRMP02000031">
    <property type="protein sequence ID" value="TLD91634.1"/>
    <property type="molecule type" value="Genomic_DNA"/>
</dbReference>
<dbReference type="Proteomes" id="UP000477070">
    <property type="component" value="Unassembled WGS sequence"/>
</dbReference>
<proteinExistence type="predicted"/>
<evidence type="ECO:0000313" key="2">
    <source>
        <dbReference type="EMBL" id="TLD91634.1"/>
    </source>
</evidence>
<reference evidence="1 4" key="4">
    <citation type="submission" date="2019-12" db="EMBL/GenBank/DDBJ databases">
        <title>Multi-Generational Helicobacter saguini Isolates.</title>
        <authorList>
            <person name="Mannion A."/>
            <person name="Shen Z."/>
            <person name="Fox J.G."/>
        </authorList>
    </citation>
    <scope>NUCLEOTIDE SEQUENCE [LARGE SCALE GENOMIC DNA]</scope>
    <source>
        <strain evidence="1">16-048</strain>
        <strain evidence="4">16-048 (F4)</strain>
    </source>
</reference>
<accession>A0A347VQ98</accession>
<sequence length="69" mass="8226">MMTDLEIESLMKSPFQIKIFEINELIKKFLKECAKMLQKVTQPKFIELRKIKEPLDIELDLFLNEILKG</sequence>
<dbReference type="EMBL" id="QBIU01000002">
    <property type="protein sequence ID" value="MWV70228.1"/>
    <property type="molecule type" value="Genomic_DNA"/>
</dbReference>
<dbReference type="RefSeq" id="WP_034569939.1">
    <property type="nucleotide sequence ID" value="NZ_JRMP02000031.1"/>
</dbReference>
<evidence type="ECO:0000313" key="4">
    <source>
        <dbReference type="Proteomes" id="UP000477070"/>
    </source>
</evidence>
<evidence type="ECO:0000313" key="1">
    <source>
        <dbReference type="EMBL" id="MWV70228.1"/>
    </source>
</evidence>
<organism evidence="2 3">
    <name type="scientific">Helicobacter saguini</name>
    <dbReference type="NCBI Taxonomy" id="1548018"/>
    <lineage>
        <taxon>Bacteria</taxon>
        <taxon>Pseudomonadati</taxon>
        <taxon>Campylobacterota</taxon>
        <taxon>Epsilonproteobacteria</taxon>
        <taxon>Campylobacterales</taxon>
        <taxon>Helicobacteraceae</taxon>
        <taxon>Helicobacter</taxon>
    </lineage>
</organism>
<dbReference type="Proteomes" id="UP000029714">
    <property type="component" value="Unassembled WGS sequence"/>
</dbReference>
<gene>
    <name evidence="1" type="ORF">DCO61_09500</name>
    <name evidence="2" type="ORF">LS64_011620</name>
</gene>
<keyword evidence="3" id="KW-1185">Reference proteome</keyword>
<reference evidence="2" key="3">
    <citation type="submission" date="2018-04" db="EMBL/GenBank/DDBJ databases">
        <authorList>
            <person name="Sheh A."/>
            <person name="Shen Z."/>
            <person name="Mannion A.J."/>
            <person name="Fox J.G."/>
        </authorList>
    </citation>
    <scope>NUCLEOTIDE SEQUENCE</scope>
    <source>
        <strain evidence="2">MIT 97-6194</strain>
    </source>
</reference>
<evidence type="ECO:0000313" key="3">
    <source>
        <dbReference type="Proteomes" id="UP000029714"/>
    </source>
</evidence>
<reference evidence="2 3" key="2">
    <citation type="journal article" date="2016" name="Infect. Immun.">
        <title>Helicobacter saguini, a Novel Helicobacter Isolated from Cotton-Top Tamarins with Ulcerative Colitis, Has Proinflammatory Properties and Induces Typhlocolitis and Dysplasia in Gnotobiotic IL-10-/- Mice.</title>
        <authorList>
            <person name="Shen Z."/>
            <person name="Mannion A."/>
            <person name="Whary M.T."/>
            <person name="Muthupalani S."/>
            <person name="Sheh A."/>
            <person name="Feng Y."/>
            <person name="Gong G."/>
            <person name="Vandamme P."/>
            <person name="Holcombe H.R."/>
            <person name="Paster B.J."/>
            <person name="Fox J.G."/>
        </authorList>
    </citation>
    <scope>NUCLEOTIDE SEQUENCE [LARGE SCALE GENOMIC DNA]</scope>
    <source>
        <strain evidence="2 3">MIT 97-6194</strain>
    </source>
</reference>
<protein>
    <submittedName>
        <fullName evidence="2">Uncharacterized protein</fullName>
    </submittedName>
</protein>
<reference evidence="2 3" key="1">
    <citation type="journal article" date="2014" name="Genome Announc.">
        <title>Draft genome sequences of eight enterohepatic helicobacter species isolated from both laboratory and wild rodents.</title>
        <authorList>
            <person name="Sheh A."/>
            <person name="Shen Z."/>
            <person name="Fox J.G."/>
        </authorList>
    </citation>
    <scope>NUCLEOTIDE SEQUENCE [LARGE SCALE GENOMIC DNA]</scope>
    <source>
        <strain evidence="2 3">MIT 97-6194</strain>
    </source>
</reference>
<name>A0A347VQ98_9HELI</name>
<dbReference type="AlphaFoldDB" id="A0A347VQ98"/>